<dbReference type="EMBL" id="FOTW01000039">
    <property type="protein sequence ID" value="SFM85663.1"/>
    <property type="molecule type" value="Genomic_DNA"/>
</dbReference>
<protein>
    <recommendedName>
        <fullName evidence="3">Nucleotidyltransferase domain-containing protein</fullName>
    </recommendedName>
</protein>
<dbReference type="AlphaFoldDB" id="A0A1I4UAB5"/>
<accession>A0A1I4UAB5</accession>
<dbReference type="Proteomes" id="UP000199470">
    <property type="component" value="Unassembled WGS sequence"/>
</dbReference>
<organism evidence="1 2">
    <name type="scientific">Rugamonas rubra</name>
    <dbReference type="NCBI Taxonomy" id="758825"/>
    <lineage>
        <taxon>Bacteria</taxon>
        <taxon>Pseudomonadati</taxon>
        <taxon>Pseudomonadota</taxon>
        <taxon>Betaproteobacteria</taxon>
        <taxon>Burkholderiales</taxon>
        <taxon>Oxalobacteraceae</taxon>
        <taxon>Telluria group</taxon>
        <taxon>Rugamonas</taxon>
    </lineage>
</organism>
<name>A0A1I4UAB5_9BURK</name>
<sequence length="207" mass="23040">MNIHFYAFGSICRGEVDKSSDVDLLACITGPNSDIDTEKFSVYQHDRLRSLWAEGNPFAWHLHLESRLLFSSDGIDFIASLGAPVAYTAGAEDCEKFANLFSDSFNQLSKTRVNATFNLSCMFLGIRNFATCYSIWRGHPVFSRRSPLLIDVPLSVDAEAFGVLTRARVLSTRGIGLALSDEEVMLVLRAVPSIQTWIRQLLAEVRG</sequence>
<evidence type="ECO:0000313" key="1">
    <source>
        <dbReference type="EMBL" id="SFM85663.1"/>
    </source>
</evidence>
<keyword evidence="2" id="KW-1185">Reference proteome</keyword>
<reference evidence="1 2" key="1">
    <citation type="submission" date="2016-10" db="EMBL/GenBank/DDBJ databases">
        <authorList>
            <person name="de Groot N.N."/>
        </authorList>
    </citation>
    <scope>NUCLEOTIDE SEQUENCE [LARGE SCALE GENOMIC DNA]</scope>
    <source>
        <strain evidence="1 2">ATCC 43154</strain>
    </source>
</reference>
<gene>
    <name evidence="1" type="ORF">SAMN02982985_05550</name>
</gene>
<proteinExistence type="predicted"/>
<dbReference type="InterPro" id="IPR043519">
    <property type="entry name" value="NT_sf"/>
</dbReference>
<dbReference type="SUPFAM" id="SSF81301">
    <property type="entry name" value="Nucleotidyltransferase"/>
    <property type="match status" value="1"/>
</dbReference>
<evidence type="ECO:0000313" key="2">
    <source>
        <dbReference type="Proteomes" id="UP000199470"/>
    </source>
</evidence>
<evidence type="ECO:0008006" key="3">
    <source>
        <dbReference type="Google" id="ProtNLM"/>
    </source>
</evidence>